<keyword evidence="2" id="KW-0472">Membrane</keyword>
<proteinExistence type="predicted"/>
<evidence type="ECO:0000256" key="1">
    <source>
        <dbReference type="SAM" id="MobiDB-lite"/>
    </source>
</evidence>
<evidence type="ECO:0000313" key="3">
    <source>
        <dbReference type="EMBL" id="CAE0619931.1"/>
    </source>
</evidence>
<feature type="transmembrane region" description="Helical" evidence="2">
    <location>
        <begin position="42"/>
        <end position="64"/>
    </location>
</feature>
<dbReference type="EMBL" id="HBIU01000868">
    <property type="protein sequence ID" value="CAE0619931.1"/>
    <property type="molecule type" value="Transcribed_RNA"/>
</dbReference>
<dbReference type="AlphaFoldDB" id="A0A6T5RFZ5"/>
<feature type="region of interest" description="Disordered" evidence="1">
    <location>
        <begin position="1"/>
        <end position="37"/>
    </location>
</feature>
<accession>A0A6T5RFZ5</accession>
<name>A0A6T5RFZ5_HETAK</name>
<evidence type="ECO:0000256" key="2">
    <source>
        <dbReference type="SAM" id="Phobius"/>
    </source>
</evidence>
<sequence length="140" mass="16377">MERPTKKKSSKKSLTKEEGGEKAPQSVPPPPAPQKKKDGIKLLPIIFLMLFVGPACLPGVFWLWDKFAQTPFGKSWGLYEEPRDRLIRFYKEHNPAKLGEVDKMLRKYAGREDELFKRLERVYGERQKEQEYMDEADKYA</sequence>
<organism evidence="3">
    <name type="scientific">Heterosigma akashiwo</name>
    <name type="common">Chromophytic alga</name>
    <name type="synonym">Heterosigma carterae</name>
    <dbReference type="NCBI Taxonomy" id="2829"/>
    <lineage>
        <taxon>Eukaryota</taxon>
        <taxon>Sar</taxon>
        <taxon>Stramenopiles</taxon>
        <taxon>Ochrophyta</taxon>
        <taxon>Raphidophyceae</taxon>
        <taxon>Chattonellales</taxon>
        <taxon>Chattonellaceae</taxon>
        <taxon>Heterosigma</taxon>
    </lineage>
</organism>
<gene>
    <name evidence="3" type="ORF">HAKA00212_LOCUS281</name>
</gene>
<protein>
    <submittedName>
        <fullName evidence="3">Uncharacterized protein</fullName>
    </submittedName>
</protein>
<keyword evidence="2" id="KW-0812">Transmembrane</keyword>
<reference evidence="3" key="1">
    <citation type="submission" date="2021-01" db="EMBL/GenBank/DDBJ databases">
        <authorList>
            <person name="Corre E."/>
            <person name="Pelletier E."/>
            <person name="Niang G."/>
            <person name="Scheremetjew M."/>
            <person name="Finn R."/>
            <person name="Kale V."/>
            <person name="Holt S."/>
            <person name="Cochrane G."/>
            <person name="Meng A."/>
            <person name="Brown T."/>
            <person name="Cohen L."/>
        </authorList>
    </citation>
    <scope>NUCLEOTIDE SEQUENCE</scope>
    <source>
        <strain evidence="3">CCMP3107</strain>
    </source>
</reference>
<keyword evidence="2" id="KW-1133">Transmembrane helix</keyword>
<feature type="compositionally biased region" description="Basic residues" evidence="1">
    <location>
        <begin position="1"/>
        <end position="13"/>
    </location>
</feature>